<keyword evidence="1 5" id="KW-0808">Transferase</keyword>
<dbReference type="InterPro" id="IPR045304">
    <property type="entry name" value="LbH_SAT"/>
</dbReference>
<dbReference type="EMBL" id="FWZT01000006">
    <property type="protein sequence ID" value="SMF18551.1"/>
    <property type="molecule type" value="Genomic_DNA"/>
</dbReference>
<keyword evidence="2" id="KW-0677">Repeat</keyword>
<evidence type="ECO:0000259" key="4">
    <source>
        <dbReference type="Pfam" id="PF00535"/>
    </source>
</evidence>
<dbReference type="Proteomes" id="UP000192907">
    <property type="component" value="Unassembled WGS sequence"/>
</dbReference>
<accession>A0A1Y6BPI5</accession>
<dbReference type="Pfam" id="PF00535">
    <property type="entry name" value="Glycos_transf_2"/>
    <property type="match status" value="1"/>
</dbReference>
<dbReference type="SUPFAM" id="SSF53448">
    <property type="entry name" value="Nucleotide-diphospho-sugar transferases"/>
    <property type="match status" value="1"/>
</dbReference>
<organism evidence="5 6">
    <name type="scientific">Pseudobacteriovorax antillogorgiicola</name>
    <dbReference type="NCBI Taxonomy" id="1513793"/>
    <lineage>
        <taxon>Bacteria</taxon>
        <taxon>Pseudomonadati</taxon>
        <taxon>Bdellovibrionota</taxon>
        <taxon>Oligoflexia</taxon>
        <taxon>Oligoflexales</taxon>
        <taxon>Pseudobacteriovoracaceae</taxon>
        <taxon>Pseudobacteriovorax</taxon>
    </lineage>
</organism>
<dbReference type="InterPro" id="IPR001173">
    <property type="entry name" value="Glyco_trans_2-like"/>
</dbReference>
<dbReference type="NCBIfam" id="NF041874">
    <property type="entry name" value="EPS_EpsC"/>
    <property type="match status" value="1"/>
</dbReference>
<dbReference type="Gene3D" id="2.160.10.10">
    <property type="entry name" value="Hexapeptide repeat proteins"/>
    <property type="match status" value="1"/>
</dbReference>
<evidence type="ECO:0000256" key="3">
    <source>
        <dbReference type="ARBA" id="ARBA00023315"/>
    </source>
</evidence>
<dbReference type="PANTHER" id="PTHR42811">
    <property type="entry name" value="SERINE ACETYLTRANSFERASE"/>
    <property type="match status" value="1"/>
</dbReference>
<dbReference type="InterPro" id="IPR053376">
    <property type="entry name" value="Serine_acetyltransferase"/>
</dbReference>
<proteinExistence type="predicted"/>
<protein>
    <submittedName>
        <fullName evidence="5">Serine acetyltransferase</fullName>
    </submittedName>
</protein>
<keyword evidence="3" id="KW-0012">Acyltransferase</keyword>
<dbReference type="InterPro" id="IPR018357">
    <property type="entry name" value="Hexapep_transf_CS"/>
</dbReference>
<dbReference type="Gene3D" id="3.90.550.10">
    <property type="entry name" value="Spore Coat Polysaccharide Biosynthesis Protein SpsA, Chain A"/>
    <property type="match status" value="1"/>
</dbReference>
<keyword evidence="6" id="KW-1185">Reference proteome</keyword>
<dbReference type="AlphaFoldDB" id="A0A1Y6BPI5"/>
<dbReference type="CDD" id="cd00761">
    <property type="entry name" value="Glyco_tranf_GTA_type"/>
    <property type="match status" value="1"/>
</dbReference>
<dbReference type="CDD" id="cd03354">
    <property type="entry name" value="LbH_SAT"/>
    <property type="match status" value="1"/>
</dbReference>
<evidence type="ECO:0000313" key="5">
    <source>
        <dbReference type="EMBL" id="SMF18551.1"/>
    </source>
</evidence>
<dbReference type="GO" id="GO:0016746">
    <property type="term" value="F:acyltransferase activity"/>
    <property type="evidence" value="ECO:0007669"/>
    <property type="project" value="UniProtKB-KW"/>
</dbReference>
<evidence type="ECO:0000313" key="6">
    <source>
        <dbReference type="Proteomes" id="UP000192907"/>
    </source>
</evidence>
<name>A0A1Y6BPI5_9BACT</name>
<gene>
    <name evidence="5" type="ORF">SAMN06296036_106186</name>
</gene>
<dbReference type="OrthoDB" id="5291101at2"/>
<sequence length="534" mass="59880">MVQIKVSVVIPTYNRVNSLTTILNGLINQNLPTDDYEVIFVNDGSPDNTQEALPLLIERLNQDRKALIRMISQENQGQAVARNNGAKAAKGDVLVFLDDDMEPCDETFLEHHLIHHENQSNLVVFGAILPPANDPKRPPFEWFYEKSIESMYQAFDGGLPPSGQHFFSANVSVDRQLFLKAGGFDRDYRHAEDRELGLRLEARFDAEFKFDRKASAYHNSTTGKFKSFIHRAQLYGSYDYQMSLKYPQKVELSPFFFIVAQNPFKTALIATAERSQLATNILTKILTVQAIVLGKLNLRKMAAFSCSAIYIMNYVSSLKQFLSQKELKTQKQLDKDYEAAKESYLESLGRQTGRSFFRDMKLDMKYILEYEGRNLSVKNVLWLLFGSDAYPILLLFRLRKLARKYRLPLVNRILRQVQTVLYSIELGIDIELGHGVYFVHSLGTVVGGTSVVGNKCVFMGNNTVGAAHRYESPVIESGVVVGAGARILGEIRVGQSSTIGANSVVLKDIPPQSIAVGSPAKVVKSKAAREKESA</sequence>
<evidence type="ECO:0000256" key="1">
    <source>
        <dbReference type="ARBA" id="ARBA00022679"/>
    </source>
</evidence>
<reference evidence="6" key="1">
    <citation type="submission" date="2017-04" db="EMBL/GenBank/DDBJ databases">
        <authorList>
            <person name="Varghese N."/>
            <person name="Submissions S."/>
        </authorList>
    </citation>
    <scope>NUCLEOTIDE SEQUENCE [LARGE SCALE GENOMIC DNA]</scope>
    <source>
        <strain evidence="6">RKEM611</strain>
    </source>
</reference>
<evidence type="ECO:0000256" key="2">
    <source>
        <dbReference type="ARBA" id="ARBA00022737"/>
    </source>
</evidence>
<dbReference type="InterPro" id="IPR011004">
    <property type="entry name" value="Trimer_LpxA-like_sf"/>
</dbReference>
<dbReference type="PROSITE" id="PS00101">
    <property type="entry name" value="HEXAPEP_TRANSFERASES"/>
    <property type="match status" value="1"/>
</dbReference>
<feature type="domain" description="Glycosyltransferase 2-like" evidence="4">
    <location>
        <begin position="7"/>
        <end position="148"/>
    </location>
</feature>
<dbReference type="SUPFAM" id="SSF51161">
    <property type="entry name" value="Trimeric LpxA-like enzymes"/>
    <property type="match status" value="1"/>
</dbReference>
<dbReference type="InterPro" id="IPR029044">
    <property type="entry name" value="Nucleotide-diphossugar_trans"/>
</dbReference>
<dbReference type="RefSeq" id="WP_132317781.1">
    <property type="nucleotide sequence ID" value="NZ_FWZT01000006.1"/>
</dbReference>
<dbReference type="STRING" id="1513793.SAMN06296036_106186"/>